<gene>
    <name evidence="1" type="ORF">ABB22_10285</name>
</gene>
<sequence length="83" mass="8728">MGIQICQCAMYTLRMTMGNGDIEGRRMIAPAISLIASGTVDAPLSALTVACAHAFRIKSSGSRRMDAVSCLPAHVDAGALFRT</sequence>
<dbReference type="Proteomes" id="UP000050902">
    <property type="component" value="Unassembled WGS sequence"/>
</dbReference>
<evidence type="ECO:0000313" key="1">
    <source>
        <dbReference type="EMBL" id="KRG56833.1"/>
    </source>
</evidence>
<dbReference type="EMBL" id="LDJG01000015">
    <property type="protein sequence ID" value="KRG56833.1"/>
    <property type="molecule type" value="Genomic_DNA"/>
</dbReference>
<organism evidence="1 2">
    <name type="scientific">Stenotrophomonas nitritireducens</name>
    <dbReference type="NCBI Taxonomy" id="83617"/>
    <lineage>
        <taxon>Bacteria</taxon>
        <taxon>Pseudomonadati</taxon>
        <taxon>Pseudomonadota</taxon>
        <taxon>Gammaproteobacteria</taxon>
        <taxon>Lysobacterales</taxon>
        <taxon>Lysobacteraceae</taxon>
        <taxon>Stenotrophomonas</taxon>
    </lineage>
</organism>
<evidence type="ECO:0000313" key="2">
    <source>
        <dbReference type="Proteomes" id="UP000050902"/>
    </source>
</evidence>
<accession>A0ABR5NJF5</accession>
<keyword evidence="2" id="KW-1185">Reference proteome</keyword>
<name>A0ABR5NJF5_9GAMM</name>
<reference evidence="1 2" key="1">
    <citation type="submission" date="2015-05" db="EMBL/GenBank/DDBJ databases">
        <title>Genome sequencing and analysis of members of genus Stenotrophomonas.</title>
        <authorList>
            <person name="Patil P.P."/>
            <person name="Midha S."/>
            <person name="Patil P.B."/>
        </authorList>
    </citation>
    <scope>NUCLEOTIDE SEQUENCE [LARGE SCALE GENOMIC DNA]</scope>
    <source>
        <strain evidence="1 2">DSM 12575</strain>
    </source>
</reference>
<protein>
    <submittedName>
        <fullName evidence="1">Uncharacterized protein</fullName>
    </submittedName>
</protein>
<comment type="caution">
    <text evidence="1">The sequence shown here is derived from an EMBL/GenBank/DDBJ whole genome shotgun (WGS) entry which is preliminary data.</text>
</comment>
<proteinExistence type="predicted"/>